<dbReference type="InterPro" id="IPR006685">
    <property type="entry name" value="MscS_channel_2nd"/>
</dbReference>
<evidence type="ECO:0000256" key="6">
    <source>
        <dbReference type="ARBA" id="ARBA00023136"/>
    </source>
</evidence>
<name>A0A0E9LU76_9BACT</name>
<dbReference type="SUPFAM" id="SSF82689">
    <property type="entry name" value="Mechanosensitive channel protein MscS (YggB), C-terminal domain"/>
    <property type="match status" value="1"/>
</dbReference>
<dbReference type="AlphaFoldDB" id="A0A0E9LU76"/>
<dbReference type="InterPro" id="IPR045275">
    <property type="entry name" value="MscS_archaea/bacteria_type"/>
</dbReference>
<dbReference type="InterPro" id="IPR010920">
    <property type="entry name" value="LSM_dom_sf"/>
</dbReference>
<dbReference type="SUPFAM" id="SSF50182">
    <property type="entry name" value="Sm-like ribonucleoproteins"/>
    <property type="match status" value="1"/>
</dbReference>
<dbReference type="InterPro" id="IPR049278">
    <property type="entry name" value="MS_channel_C"/>
</dbReference>
<feature type="transmembrane region" description="Helical" evidence="7">
    <location>
        <begin position="90"/>
        <end position="121"/>
    </location>
</feature>
<dbReference type="Proteomes" id="UP000032900">
    <property type="component" value="Unassembled WGS sequence"/>
</dbReference>
<dbReference type="SUPFAM" id="SSF82861">
    <property type="entry name" value="Mechanosensitive channel protein MscS (YggB), transmembrane region"/>
    <property type="match status" value="1"/>
</dbReference>
<feature type="transmembrane region" description="Helical" evidence="7">
    <location>
        <begin position="20"/>
        <end position="39"/>
    </location>
</feature>
<dbReference type="Gene3D" id="1.10.287.1260">
    <property type="match status" value="1"/>
</dbReference>
<feature type="domain" description="Mechanosensitive ion channel MscS" evidence="8">
    <location>
        <begin position="108"/>
        <end position="173"/>
    </location>
</feature>
<feature type="transmembrane region" description="Helical" evidence="7">
    <location>
        <begin position="62"/>
        <end position="84"/>
    </location>
</feature>
<evidence type="ECO:0000256" key="4">
    <source>
        <dbReference type="ARBA" id="ARBA00022692"/>
    </source>
</evidence>
<evidence type="ECO:0000313" key="11">
    <source>
        <dbReference type="Proteomes" id="UP000032900"/>
    </source>
</evidence>
<dbReference type="Pfam" id="PF00924">
    <property type="entry name" value="MS_channel_2nd"/>
    <property type="match status" value="1"/>
</dbReference>
<accession>A0A0E9LU76</accession>
<comment type="subcellular location">
    <subcellularLocation>
        <location evidence="1">Cell membrane</location>
        <topology evidence="1">Multi-pass membrane protein</topology>
    </subcellularLocation>
</comment>
<evidence type="ECO:0000256" key="3">
    <source>
        <dbReference type="ARBA" id="ARBA00022475"/>
    </source>
</evidence>
<feature type="domain" description="Mechanosensitive ion channel MscS C-terminal" evidence="9">
    <location>
        <begin position="181"/>
        <end position="262"/>
    </location>
</feature>
<keyword evidence="5 7" id="KW-1133">Transmembrane helix</keyword>
<dbReference type="InterPro" id="IPR006686">
    <property type="entry name" value="MscS_channel_CS"/>
</dbReference>
<keyword evidence="6 7" id="KW-0472">Membrane</keyword>
<dbReference type="InterPro" id="IPR011014">
    <property type="entry name" value="MscS_channel_TM-2"/>
</dbReference>
<dbReference type="PANTHER" id="PTHR30221">
    <property type="entry name" value="SMALL-CONDUCTANCE MECHANOSENSITIVE CHANNEL"/>
    <property type="match status" value="1"/>
</dbReference>
<evidence type="ECO:0000256" key="7">
    <source>
        <dbReference type="SAM" id="Phobius"/>
    </source>
</evidence>
<dbReference type="OrthoDB" id="9809206at2"/>
<dbReference type="EMBL" id="BAZW01000004">
    <property type="protein sequence ID" value="GAO28819.1"/>
    <property type="molecule type" value="Genomic_DNA"/>
</dbReference>
<evidence type="ECO:0000313" key="10">
    <source>
        <dbReference type="EMBL" id="GAO28819.1"/>
    </source>
</evidence>
<protein>
    <submittedName>
        <fullName evidence="10">Potassium efflux system KefA protein</fullName>
    </submittedName>
</protein>
<gene>
    <name evidence="10" type="ORF">JCM15548_1951</name>
</gene>
<dbReference type="Gene3D" id="3.30.70.100">
    <property type="match status" value="1"/>
</dbReference>
<evidence type="ECO:0000259" key="8">
    <source>
        <dbReference type="Pfam" id="PF00924"/>
    </source>
</evidence>
<dbReference type="GO" id="GO:0005886">
    <property type="term" value="C:plasma membrane"/>
    <property type="evidence" value="ECO:0007669"/>
    <property type="project" value="UniProtKB-SubCell"/>
</dbReference>
<evidence type="ECO:0000256" key="1">
    <source>
        <dbReference type="ARBA" id="ARBA00004651"/>
    </source>
</evidence>
<dbReference type="PANTHER" id="PTHR30221:SF1">
    <property type="entry name" value="SMALL-CONDUCTANCE MECHANOSENSITIVE CHANNEL"/>
    <property type="match status" value="1"/>
</dbReference>
<evidence type="ECO:0000256" key="5">
    <source>
        <dbReference type="ARBA" id="ARBA00022989"/>
    </source>
</evidence>
<dbReference type="STRING" id="1236989.JCM15548_1951"/>
<keyword evidence="4 7" id="KW-0812">Transmembrane</keyword>
<keyword evidence="11" id="KW-1185">Reference proteome</keyword>
<dbReference type="RefSeq" id="WP_062122522.1">
    <property type="nucleotide sequence ID" value="NZ_BAZW01000004.1"/>
</dbReference>
<evidence type="ECO:0000259" key="9">
    <source>
        <dbReference type="Pfam" id="PF21082"/>
    </source>
</evidence>
<organism evidence="10 11">
    <name type="scientific">Geofilum rubicundum JCM 15548</name>
    <dbReference type="NCBI Taxonomy" id="1236989"/>
    <lineage>
        <taxon>Bacteria</taxon>
        <taxon>Pseudomonadati</taxon>
        <taxon>Bacteroidota</taxon>
        <taxon>Bacteroidia</taxon>
        <taxon>Marinilabiliales</taxon>
        <taxon>Marinilabiliaceae</taxon>
        <taxon>Geofilum</taxon>
    </lineage>
</organism>
<sequence length="276" mass="30599">MEEITSLLPEKEKLIELTMTYGGRLLLALITLIVGLWLIRKLDKGLSKAFEMRSVDQTLRGFLGKLIGLTLKILLLVSVVSMLGVQMTSFIAILAAAGLAIGMALSGTLQNFAGGVMLLIFKPFKVGDFIDAQGHMGTVKEVQIFHTILNTPDKRTVIIPNGGLSNGSMTNFSTEPIRRLEWTFGISYTDNIDKAREIILGIVSSDERVHKDPAPFVGLINLGDSSVDLVTRVWVYAADYWDLFFEINEKVKKAFDTQGISIPFPQRDVHLFQPKQ</sequence>
<comment type="similarity">
    <text evidence="2">Belongs to the MscS (TC 1.A.23) family.</text>
</comment>
<dbReference type="InterPro" id="IPR011066">
    <property type="entry name" value="MscS_channel_C_sf"/>
</dbReference>
<dbReference type="Pfam" id="PF21082">
    <property type="entry name" value="MS_channel_3rd"/>
    <property type="match status" value="1"/>
</dbReference>
<dbReference type="GO" id="GO:0008381">
    <property type="term" value="F:mechanosensitive monoatomic ion channel activity"/>
    <property type="evidence" value="ECO:0007669"/>
    <property type="project" value="InterPro"/>
</dbReference>
<keyword evidence="3" id="KW-1003">Cell membrane</keyword>
<dbReference type="Gene3D" id="2.30.30.60">
    <property type="match status" value="1"/>
</dbReference>
<comment type="caution">
    <text evidence="10">The sequence shown here is derived from an EMBL/GenBank/DDBJ whole genome shotgun (WGS) entry which is preliminary data.</text>
</comment>
<proteinExistence type="inferred from homology"/>
<dbReference type="PROSITE" id="PS01246">
    <property type="entry name" value="UPF0003"/>
    <property type="match status" value="1"/>
</dbReference>
<dbReference type="InterPro" id="IPR023408">
    <property type="entry name" value="MscS_beta-dom_sf"/>
</dbReference>
<reference evidence="10 11" key="1">
    <citation type="journal article" date="2015" name="Microbes Environ.">
        <title>Distribution and evolution of nitrogen fixation genes in the phylum bacteroidetes.</title>
        <authorList>
            <person name="Inoue J."/>
            <person name="Oshima K."/>
            <person name="Suda W."/>
            <person name="Sakamoto M."/>
            <person name="Iino T."/>
            <person name="Noda S."/>
            <person name="Hongoh Y."/>
            <person name="Hattori M."/>
            <person name="Ohkuma M."/>
        </authorList>
    </citation>
    <scope>NUCLEOTIDE SEQUENCE [LARGE SCALE GENOMIC DNA]</scope>
    <source>
        <strain evidence="10">JCM 15548</strain>
    </source>
</reference>
<evidence type="ECO:0000256" key="2">
    <source>
        <dbReference type="ARBA" id="ARBA00008017"/>
    </source>
</evidence>